<dbReference type="Proteomes" id="UP000006903">
    <property type="component" value="Chromosome"/>
</dbReference>
<dbReference type="KEGG" id="dka:DKAM_1337"/>
<sequence length="373" mass="42415">MVSIISKYKSVRIIPDTSLDSLIASSILLKTLREQGISAKVTLDAKVLIDERDTPAILINLPPLNQSQHVSISYRQDYSVAGFIASFLDDLYMIEWWDKVLSIIAAFYRDLYVFKEGKFKGLEDKILRELINDRRLEEATIPRAWGIKRLGIVESIKRTLIPFLPGFTGNSEKIQELASRIFKKNPEQIRNLDKLDEEMLSQLLEFLNNIAKTLGMTIEDFTNKLLGDFIIPSEVFNGLEIQLSEAMGSLLVFNSLYRDSPIYMLEISLDMSVIPVILSIYESSIDEAASMLGIIIPEWLAKKNTYIDVEEYFKRPGIVIDILNSLNALPAKKPVTILYNGQKITELRELLRVGIKPEEAYTLCDEVQLCVVK</sequence>
<dbReference type="EMBL" id="CP001140">
    <property type="protein sequence ID" value="ACL11663.1"/>
    <property type="molecule type" value="Genomic_DNA"/>
</dbReference>
<dbReference type="STRING" id="490899.DKAM_1337"/>
<dbReference type="eggNOG" id="arCOG00427">
    <property type="taxonomic scope" value="Archaea"/>
</dbReference>
<gene>
    <name evidence="1" type="ordered locus">DKAM_1337</name>
</gene>
<accession>B8D6D2</accession>
<evidence type="ECO:0000313" key="1">
    <source>
        <dbReference type="EMBL" id="ACL11663.1"/>
    </source>
</evidence>
<evidence type="ECO:0000313" key="2">
    <source>
        <dbReference type="Proteomes" id="UP000006903"/>
    </source>
</evidence>
<dbReference type="HOGENOM" id="CLU_726849_0_0_2"/>
<proteinExistence type="predicted"/>
<dbReference type="AlphaFoldDB" id="B8D6D2"/>
<name>B8D6D2_DESA1</name>
<protein>
    <submittedName>
        <fullName evidence="1">Phosphoesterase, RecJ domain protein</fullName>
    </submittedName>
</protein>
<organism evidence="1 2">
    <name type="scientific">Desulfurococcus amylolyticus (strain DSM 18924 / JCM 16383 / VKM B-2413 / 1221n)</name>
    <name type="common">Desulfurococcus kamchatkensis</name>
    <dbReference type="NCBI Taxonomy" id="490899"/>
    <lineage>
        <taxon>Archaea</taxon>
        <taxon>Thermoproteota</taxon>
        <taxon>Thermoprotei</taxon>
        <taxon>Desulfurococcales</taxon>
        <taxon>Desulfurococcaceae</taxon>
        <taxon>Desulfurococcus</taxon>
    </lineage>
</organism>
<reference evidence="1 2" key="1">
    <citation type="journal article" date="2009" name="J. Bacteriol.">
        <title>Complete genome sequence of the anaerobic, protein-degrading hyperthermophilic crenarchaeon Desulfurococcus kamchatkensis.</title>
        <authorList>
            <person name="Ravin N.V."/>
            <person name="Mardanov A.V."/>
            <person name="Beletsky A.V."/>
            <person name="Kublanov I.V."/>
            <person name="Kolganova T.V."/>
            <person name="Lebedinsky A.V."/>
            <person name="Chernyh N.A."/>
            <person name="Bonch-Osmolovskaya E.A."/>
            <person name="Skryabin K.G."/>
        </authorList>
    </citation>
    <scope>NUCLEOTIDE SEQUENCE [LARGE SCALE GENOMIC DNA]</scope>
    <source>
        <strain evidence="2">DSM 18924 / JCM 16383 / VKM B-2413 / 1221n</strain>
    </source>
</reference>